<evidence type="ECO:0000313" key="2">
    <source>
        <dbReference type="Proteomes" id="UP001381693"/>
    </source>
</evidence>
<accession>A0AAN9A3M4</accession>
<sequence>MALIDRGINAKILFFHRLYNGDANEKVLNQLINFIFESSTQRNFYFFHDFGPTDISSSLANCYNSWAEVTLFRCNEAINHLQRLIKSFNKLESIRNIVVICSSEYTRLLFREVTIRVWYLYDSVSNPVRYLYDSVSNPVWYKYDIV</sequence>
<evidence type="ECO:0000313" key="1">
    <source>
        <dbReference type="EMBL" id="KAK7073808.1"/>
    </source>
</evidence>
<dbReference type="AlphaFoldDB" id="A0AAN9A3M4"/>
<keyword evidence="2" id="KW-1185">Reference proteome</keyword>
<dbReference type="EMBL" id="JAXCGZ010012069">
    <property type="protein sequence ID" value="KAK7073808.1"/>
    <property type="molecule type" value="Genomic_DNA"/>
</dbReference>
<organism evidence="1 2">
    <name type="scientific">Halocaridina rubra</name>
    <name type="common">Hawaiian red shrimp</name>
    <dbReference type="NCBI Taxonomy" id="373956"/>
    <lineage>
        <taxon>Eukaryota</taxon>
        <taxon>Metazoa</taxon>
        <taxon>Ecdysozoa</taxon>
        <taxon>Arthropoda</taxon>
        <taxon>Crustacea</taxon>
        <taxon>Multicrustacea</taxon>
        <taxon>Malacostraca</taxon>
        <taxon>Eumalacostraca</taxon>
        <taxon>Eucarida</taxon>
        <taxon>Decapoda</taxon>
        <taxon>Pleocyemata</taxon>
        <taxon>Caridea</taxon>
        <taxon>Atyoidea</taxon>
        <taxon>Atyidae</taxon>
        <taxon>Halocaridina</taxon>
    </lineage>
</organism>
<protein>
    <submittedName>
        <fullName evidence="1">Uncharacterized protein</fullName>
    </submittedName>
</protein>
<name>A0AAN9A3M4_HALRR</name>
<reference evidence="1 2" key="1">
    <citation type="submission" date="2023-11" db="EMBL/GenBank/DDBJ databases">
        <title>Halocaridina rubra genome assembly.</title>
        <authorList>
            <person name="Smith C."/>
        </authorList>
    </citation>
    <scope>NUCLEOTIDE SEQUENCE [LARGE SCALE GENOMIC DNA]</scope>
    <source>
        <strain evidence="1">EP-1</strain>
        <tissue evidence="1">Whole</tissue>
    </source>
</reference>
<proteinExistence type="predicted"/>
<dbReference type="Proteomes" id="UP001381693">
    <property type="component" value="Unassembled WGS sequence"/>
</dbReference>
<gene>
    <name evidence="1" type="ORF">SK128_013579</name>
</gene>
<comment type="caution">
    <text evidence="1">The sequence shown here is derived from an EMBL/GenBank/DDBJ whole genome shotgun (WGS) entry which is preliminary data.</text>
</comment>